<evidence type="ECO:0000313" key="3">
    <source>
        <dbReference type="Proteomes" id="UP000271624"/>
    </source>
</evidence>
<dbReference type="Pfam" id="PF18743">
    <property type="entry name" value="AHJR-like"/>
    <property type="match status" value="1"/>
</dbReference>
<proteinExistence type="predicted"/>
<evidence type="ECO:0000259" key="1">
    <source>
        <dbReference type="Pfam" id="PF18743"/>
    </source>
</evidence>
<protein>
    <recommendedName>
        <fullName evidence="1">REase AHJR-like domain-containing protein</fullName>
    </recommendedName>
</protein>
<keyword evidence="3" id="KW-1185">Reference proteome</keyword>
<name>A0A3S1ALE9_9CYAN</name>
<dbReference type="RefSeq" id="WP_233787271.1">
    <property type="nucleotide sequence ID" value="NZ_RSCL01000013.1"/>
</dbReference>
<dbReference type="AlphaFoldDB" id="A0A3S1ALE9"/>
<evidence type="ECO:0000313" key="2">
    <source>
        <dbReference type="EMBL" id="RUT03517.1"/>
    </source>
</evidence>
<reference evidence="2" key="1">
    <citation type="submission" date="2018-12" db="EMBL/GenBank/DDBJ databases">
        <authorList>
            <person name="Will S."/>
            <person name="Neumann-Schaal M."/>
            <person name="Henke P."/>
        </authorList>
    </citation>
    <scope>NUCLEOTIDE SEQUENCE</scope>
    <source>
        <strain evidence="2">PCC 7102</strain>
    </source>
</reference>
<comment type="caution">
    <text evidence="2">The sequence shown here is derived from an EMBL/GenBank/DDBJ whole genome shotgun (WGS) entry which is preliminary data.</text>
</comment>
<feature type="domain" description="REase AHJR-like" evidence="1">
    <location>
        <begin position="5"/>
        <end position="100"/>
    </location>
</feature>
<gene>
    <name evidence="2" type="ORF">DSM106972_051560</name>
</gene>
<sequence length="101" mass="11324">MNTSIHQNNLEHKRVLKLAREYREQGYSVCVYPSADKLPPKLADCSLDLIAKNGEKVVAANVRSRESLSLNGSLSLLKISESVKEIPGWEFELVVTNARKK</sequence>
<dbReference type="Proteomes" id="UP000271624">
    <property type="component" value="Unassembled WGS sequence"/>
</dbReference>
<dbReference type="EMBL" id="RSCL01000013">
    <property type="protein sequence ID" value="RUT03517.1"/>
    <property type="molecule type" value="Genomic_DNA"/>
</dbReference>
<dbReference type="InterPro" id="IPR040902">
    <property type="entry name" value="AHJR-like"/>
</dbReference>
<reference evidence="2" key="2">
    <citation type="journal article" date="2019" name="Genome Biol. Evol.">
        <title>Day and night: Metabolic profiles and evolutionary relationships of six axenic non-marine cyanobacteria.</title>
        <authorList>
            <person name="Will S.E."/>
            <person name="Henke P."/>
            <person name="Boedeker C."/>
            <person name="Huang S."/>
            <person name="Brinkmann H."/>
            <person name="Rohde M."/>
            <person name="Jarek M."/>
            <person name="Friedl T."/>
            <person name="Seufert S."/>
            <person name="Schumacher M."/>
            <person name="Overmann J."/>
            <person name="Neumann-Schaal M."/>
            <person name="Petersen J."/>
        </authorList>
    </citation>
    <scope>NUCLEOTIDE SEQUENCE [LARGE SCALE GENOMIC DNA]</scope>
    <source>
        <strain evidence="2">PCC 7102</strain>
    </source>
</reference>
<accession>A0A3S1ALE9</accession>
<organism evidence="2 3">
    <name type="scientific">Dulcicalothrix desertica PCC 7102</name>
    <dbReference type="NCBI Taxonomy" id="232991"/>
    <lineage>
        <taxon>Bacteria</taxon>
        <taxon>Bacillati</taxon>
        <taxon>Cyanobacteriota</taxon>
        <taxon>Cyanophyceae</taxon>
        <taxon>Nostocales</taxon>
        <taxon>Calotrichaceae</taxon>
        <taxon>Dulcicalothrix</taxon>
    </lineage>
</organism>